<reference evidence="2 3" key="1">
    <citation type="journal article" date="2019" name="Int. J. Syst. Evol. Microbiol.">
        <title>The Global Catalogue of Microorganisms (GCM) 10K type strain sequencing project: providing services to taxonomists for standard genome sequencing and annotation.</title>
        <authorList>
            <consortium name="The Broad Institute Genomics Platform"/>
            <consortium name="The Broad Institute Genome Sequencing Center for Infectious Disease"/>
            <person name="Wu L."/>
            <person name="Ma J."/>
        </authorList>
    </citation>
    <scope>NUCLEOTIDE SEQUENCE [LARGE SCALE GENOMIC DNA]</scope>
    <source>
        <strain evidence="2 3">JCM 14330</strain>
    </source>
</reference>
<keyword evidence="3" id="KW-1185">Reference proteome</keyword>
<organism evidence="2 3">
    <name type="scientific">Pigmentiphaga daeguensis</name>
    <dbReference type="NCBI Taxonomy" id="414049"/>
    <lineage>
        <taxon>Bacteria</taxon>
        <taxon>Pseudomonadati</taxon>
        <taxon>Pseudomonadota</taxon>
        <taxon>Betaproteobacteria</taxon>
        <taxon>Burkholderiales</taxon>
        <taxon>Alcaligenaceae</taxon>
        <taxon>Pigmentiphaga</taxon>
    </lineage>
</organism>
<gene>
    <name evidence="2" type="ORF">GCM10009097_01090</name>
</gene>
<feature type="compositionally biased region" description="Basic residues" evidence="1">
    <location>
        <begin position="17"/>
        <end position="35"/>
    </location>
</feature>
<name>A0ABN1B3R3_9BURK</name>
<proteinExistence type="predicted"/>
<sequence>MGERGPKAPKKDEAKWIRLRRSTRTPHGARRRAAPRRAPALSGGLPRSGWGLTCWARVSA</sequence>
<comment type="caution">
    <text evidence="2">The sequence shown here is derived from an EMBL/GenBank/DDBJ whole genome shotgun (WGS) entry which is preliminary data.</text>
</comment>
<accession>A0ABN1B3R3</accession>
<evidence type="ECO:0000313" key="3">
    <source>
        <dbReference type="Proteomes" id="UP001501706"/>
    </source>
</evidence>
<evidence type="ECO:0000256" key="1">
    <source>
        <dbReference type="SAM" id="MobiDB-lite"/>
    </source>
</evidence>
<evidence type="ECO:0000313" key="2">
    <source>
        <dbReference type="EMBL" id="GAA0489457.1"/>
    </source>
</evidence>
<dbReference type="Proteomes" id="UP001501706">
    <property type="component" value="Unassembled WGS sequence"/>
</dbReference>
<feature type="region of interest" description="Disordered" evidence="1">
    <location>
        <begin position="1"/>
        <end position="49"/>
    </location>
</feature>
<dbReference type="EMBL" id="BAAAEN010000001">
    <property type="protein sequence ID" value="GAA0489457.1"/>
    <property type="molecule type" value="Genomic_DNA"/>
</dbReference>
<protein>
    <submittedName>
        <fullName evidence="2">Uncharacterized protein</fullName>
    </submittedName>
</protein>
<feature type="compositionally biased region" description="Basic and acidic residues" evidence="1">
    <location>
        <begin position="1"/>
        <end position="16"/>
    </location>
</feature>